<accession>A0A512RMV3</accession>
<proteinExistence type="predicted"/>
<evidence type="ECO:0000313" key="2">
    <source>
        <dbReference type="Proteomes" id="UP000321436"/>
    </source>
</evidence>
<dbReference type="Gene3D" id="3.30.460.40">
    <property type="match status" value="1"/>
</dbReference>
<dbReference type="OrthoDB" id="121150at2"/>
<dbReference type="AlphaFoldDB" id="A0A512RMV3"/>
<evidence type="ECO:0000313" key="1">
    <source>
        <dbReference type="EMBL" id="GEP97027.1"/>
    </source>
</evidence>
<protein>
    <recommendedName>
        <fullName evidence="3">Nucleotidyltransferase</fullName>
    </recommendedName>
</protein>
<dbReference type="SUPFAM" id="SSF81301">
    <property type="entry name" value="Nucleotidyltransferase"/>
    <property type="match status" value="1"/>
</dbReference>
<name>A0A512RMV3_9BACT</name>
<evidence type="ECO:0008006" key="3">
    <source>
        <dbReference type="Google" id="ProtNLM"/>
    </source>
</evidence>
<comment type="caution">
    <text evidence="1">The sequence shown here is derived from an EMBL/GenBank/DDBJ whole genome shotgun (WGS) entry which is preliminary data.</text>
</comment>
<gene>
    <name evidence="1" type="ORF">CCY01nite_32870</name>
</gene>
<dbReference type="InterPro" id="IPR043519">
    <property type="entry name" value="NT_sf"/>
</dbReference>
<keyword evidence="2" id="KW-1185">Reference proteome</keyword>
<sequence>MDILDEELIKFWRTLNEHKVRYIMVGGFAIRFHGFNRSTDDLDMWLEDTPENRKRLRETFRQLGYGDLEPLERIPFVPGFSTITISGGIELDILGEMKGLEQLSFDECLQMASVASLEDVTIPFLHINHLIQNKKVVNRPKDQVDVIELEKIRKIREEEQ</sequence>
<dbReference type="Proteomes" id="UP000321436">
    <property type="component" value="Unassembled WGS sequence"/>
</dbReference>
<organism evidence="1 2">
    <name type="scientific">Chitinophaga cymbidii</name>
    <dbReference type="NCBI Taxonomy" id="1096750"/>
    <lineage>
        <taxon>Bacteria</taxon>
        <taxon>Pseudomonadati</taxon>
        <taxon>Bacteroidota</taxon>
        <taxon>Chitinophagia</taxon>
        <taxon>Chitinophagales</taxon>
        <taxon>Chitinophagaceae</taxon>
        <taxon>Chitinophaga</taxon>
    </lineage>
</organism>
<reference evidence="1 2" key="1">
    <citation type="submission" date="2019-07" db="EMBL/GenBank/DDBJ databases">
        <title>Whole genome shotgun sequence of Chitinophaga cymbidii NBRC 109752.</title>
        <authorList>
            <person name="Hosoyama A."/>
            <person name="Uohara A."/>
            <person name="Ohji S."/>
            <person name="Ichikawa N."/>
        </authorList>
    </citation>
    <scope>NUCLEOTIDE SEQUENCE [LARGE SCALE GENOMIC DNA]</scope>
    <source>
        <strain evidence="1 2">NBRC 109752</strain>
    </source>
</reference>
<dbReference type="RefSeq" id="WP_146864216.1">
    <property type="nucleotide sequence ID" value="NZ_BKAU01000004.1"/>
</dbReference>
<dbReference type="EMBL" id="BKAU01000004">
    <property type="protein sequence ID" value="GEP97027.1"/>
    <property type="molecule type" value="Genomic_DNA"/>
</dbReference>